<keyword evidence="3" id="KW-1185">Reference proteome</keyword>
<dbReference type="Proteomes" id="UP000070544">
    <property type="component" value="Unassembled WGS sequence"/>
</dbReference>
<protein>
    <recommendedName>
        <fullName evidence="4">Mediator of RNA polymerase II transcription subunit 25</fullName>
    </recommendedName>
</protein>
<dbReference type="OrthoDB" id="7690434at2759"/>
<evidence type="ECO:0000313" key="2">
    <source>
        <dbReference type="EMBL" id="KXS14210.1"/>
    </source>
</evidence>
<sequence length="543" mass="57500">MQTQPPLELVLVVENSVHLLHHLQNIRSAVLDPLVAHLRPSRIAVVLYGDRQPFAKSTIIRRAFAPADQAIPAWLDQLADRKSYYALKGASPRNAVVDGLVAAVELIHPAPGHHTTSPRRASEPQPTRHIILIASRPGLNSVAVESEMEEFDRWGLQQVVGYLRKNRVQFSLVLTQRGIQDLEDFTVSVNKDITPLRDIKLPPHLAHFVIKIAGVDLPVAKPKAPIATSTPMPSPTPTMQRQRADSLTTTPNRQPFASNSMSVAASIQQTIARGQPNAALAQAQAQLQLNQGDAMAANFTGNQQQGFVPTGIPPGWQANAATVAQAIAAQVSAGLPRQIASTSDTGGQTAATAAATALPSRGVPLGVLQWQGDVVVGNQAIPTSIFALAMRKQPNPAALEAHTWPSTIRVTAWSARISQHDLKTLLQSGKYPVVRVAPSAGFEKKFAEVLGARLKDATALIKFPTGKTLLVFQTVQQAATMALGALFTGDVPFSQIAASAGVGAAPGPAGGPGPGGQGGQAASGLQAALMQQMYMQLQGSHQH</sequence>
<proteinExistence type="predicted"/>
<organism evidence="2 3">
    <name type="scientific">Gonapodya prolifera (strain JEL478)</name>
    <name type="common">Monoblepharis prolifera</name>
    <dbReference type="NCBI Taxonomy" id="1344416"/>
    <lineage>
        <taxon>Eukaryota</taxon>
        <taxon>Fungi</taxon>
        <taxon>Fungi incertae sedis</taxon>
        <taxon>Chytridiomycota</taxon>
        <taxon>Chytridiomycota incertae sedis</taxon>
        <taxon>Monoblepharidomycetes</taxon>
        <taxon>Monoblepharidales</taxon>
        <taxon>Gonapodyaceae</taxon>
        <taxon>Gonapodya</taxon>
    </lineage>
</organism>
<name>A0A139ABR9_GONPJ</name>
<evidence type="ECO:0000313" key="3">
    <source>
        <dbReference type="Proteomes" id="UP000070544"/>
    </source>
</evidence>
<feature type="compositionally biased region" description="Polar residues" evidence="1">
    <location>
        <begin position="245"/>
        <end position="255"/>
    </location>
</feature>
<accession>A0A139ABR9</accession>
<dbReference type="STRING" id="1344416.A0A139ABR9"/>
<gene>
    <name evidence="2" type="ORF">M427DRAFT_156192</name>
</gene>
<feature type="region of interest" description="Disordered" evidence="1">
    <location>
        <begin position="225"/>
        <end position="255"/>
    </location>
</feature>
<evidence type="ECO:0008006" key="4">
    <source>
        <dbReference type="Google" id="ProtNLM"/>
    </source>
</evidence>
<reference evidence="2 3" key="1">
    <citation type="journal article" date="2015" name="Genome Biol. Evol.">
        <title>Phylogenomic analyses indicate that early fungi evolved digesting cell walls of algal ancestors of land plants.</title>
        <authorList>
            <person name="Chang Y."/>
            <person name="Wang S."/>
            <person name="Sekimoto S."/>
            <person name="Aerts A.L."/>
            <person name="Choi C."/>
            <person name="Clum A."/>
            <person name="LaButti K.M."/>
            <person name="Lindquist E.A."/>
            <person name="Yee Ngan C."/>
            <person name="Ohm R.A."/>
            <person name="Salamov A.A."/>
            <person name="Grigoriev I.V."/>
            <person name="Spatafora J.W."/>
            <person name="Berbee M.L."/>
        </authorList>
    </citation>
    <scope>NUCLEOTIDE SEQUENCE [LARGE SCALE GENOMIC DNA]</scope>
    <source>
        <strain evidence="2 3">JEL478</strain>
    </source>
</reference>
<evidence type="ECO:0000256" key="1">
    <source>
        <dbReference type="SAM" id="MobiDB-lite"/>
    </source>
</evidence>
<dbReference type="EMBL" id="KQ965771">
    <property type="protein sequence ID" value="KXS14210.1"/>
    <property type="molecule type" value="Genomic_DNA"/>
</dbReference>
<dbReference type="AlphaFoldDB" id="A0A139ABR9"/>